<dbReference type="EMBL" id="JAUEPT010000087">
    <property type="protein sequence ID" value="KAK0432962.1"/>
    <property type="molecule type" value="Genomic_DNA"/>
</dbReference>
<organism evidence="1 2">
    <name type="scientific">Armillaria borealis</name>
    <dbReference type="NCBI Taxonomy" id="47425"/>
    <lineage>
        <taxon>Eukaryota</taxon>
        <taxon>Fungi</taxon>
        <taxon>Dikarya</taxon>
        <taxon>Basidiomycota</taxon>
        <taxon>Agaricomycotina</taxon>
        <taxon>Agaricomycetes</taxon>
        <taxon>Agaricomycetidae</taxon>
        <taxon>Agaricales</taxon>
        <taxon>Marasmiineae</taxon>
        <taxon>Physalacriaceae</taxon>
        <taxon>Armillaria</taxon>
    </lineage>
</organism>
<evidence type="ECO:0000313" key="1">
    <source>
        <dbReference type="EMBL" id="KAK0432962.1"/>
    </source>
</evidence>
<sequence length="311" mass="34118">MLDNVAIAHNNRLSLPQYLMIIDSNTGNFKAPEGSTRASVSYLVSFWNDRKELNCLDIQRHMKRREGTNQVLLKCSSGCLTALAGVAFNENENTHMPDEFNIVSLQFSSLIDDGDNSPPSTPLPATLTRTQLLCAMLSPSISDASAVAAPAYSDTDSKFIHAFTSPSPRPLVFLLRVPSSRCLHPFAVVCPGIEELKIEGSAGGECGVQLFLIQVSSSPGLAHTWDGTTTGTPWSSINHDVPPPPPSEVIPLKEQRFGRREQYFFLNDSEDDKNDLFFKPSARKESISLQNCHEQVQVDVQGPGKMVMVLV</sequence>
<proteinExistence type="predicted"/>
<accession>A0AA39MG20</accession>
<protein>
    <submittedName>
        <fullName evidence="1">Uncharacterized protein</fullName>
    </submittedName>
</protein>
<dbReference type="AlphaFoldDB" id="A0AA39MG20"/>
<name>A0AA39MG20_9AGAR</name>
<gene>
    <name evidence="1" type="ORF">EV421DRAFT_1741952</name>
</gene>
<reference evidence="1" key="1">
    <citation type="submission" date="2023-06" db="EMBL/GenBank/DDBJ databases">
        <authorList>
            <consortium name="Lawrence Berkeley National Laboratory"/>
            <person name="Ahrendt S."/>
            <person name="Sahu N."/>
            <person name="Indic B."/>
            <person name="Wong-Bajracharya J."/>
            <person name="Merenyi Z."/>
            <person name="Ke H.-M."/>
            <person name="Monk M."/>
            <person name="Kocsube S."/>
            <person name="Drula E."/>
            <person name="Lipzen A."/>
            <person name="Balint B."/>
            <person name="Henrissat B."/>
            <person name="Andreopoulos B."/>
            <person name="Martin F.M."/>
            <person name="Harder C.B."/>
            <person name="Rigling D."/>
            <person name="Ford K.L."/>
            <person name="Foster G.D."/>
            <person name="Pangilinan J."/>
            <person name="Papanicolaou A."/>
            <person name="Barry K."/>
            <person name="LaButti K."/>
            <person name="Viragh M."/>
            <person name="Koriabine M."/>
            <person name="Yan M."/>
            <person name="Riley R."/>
            <person name="Champramary S."/>
            <person name="Plett K.L."/>
            <person name="Tsai I.J."/>
            <person name="Slot J."/>
            <person name="Sipos G."/>
            <person name="Plett J."/>
            <person name="Nagy L.G."/>
            <person name="Grigoriev I.V."/>
        </authorList>
    </citation>
    <scope>NUCLEOTIDE SEQUENCE</scope>
    <source>
        <strain evidence="1">FPL87.14</strain>
    </source>
</reference>
<comment type="caution">
    <text evidence="1">The sequence shown here is derived from an EMBL/GenBank/DDBJ whole genome shotgun (WGS) entry which is preliminary data.</text>
</comment>
<evidence type="ECO:0000313" key="2">
    <source>
        <dbReference type="Proteomes" id="UP001175226"/>
    </source>
</evidence>
<dbReference type="Proteomes" id="UP001175226">
    <property type="component" value="Unassembled WGS sequence"/>
</dbReference>
<keyword evidence="2" id="KW-1185">Reference proteome</keyword>